<comment type="caution">
    <text evidence="11">The sequence shown here is derived from an EMBL/GenBank/DDBJ whole genome shotgun (WGS) entry which is preliminary data.</text>
</comment>
<dbReference type="GO" id="GO:0034204">
    <property type="term" value="P:lipid translocation"/>
    <property type="evidence" value="ECO:0007669"/>
    <property type="project" value="TreeGrafter"/>
</dbReference>
<comment type="similarity">
    <text evidence="9">Belongs to the MurJ/MviN family.</text>
</comment>
<evidence type="ECO:0000256" key="8">
    <source>
        <dbReference type="ARBA" id="ARBA00060041"/>
    </source>
</evidence>
<comment type="function">
    <text evidence="8">Involved in peptidoglycan biosynthesis. Transports lipid-linked peptidoglycan precursors from the inner to the outer leaflet of the cytoplasmic membrane.</text>
</comment>
<dbReference type="PRINTS" id="PR01806">
    <property type="entry name" value="VIRFACTRMVIN"/>
</dbReference>
<organism evidence="11 12">
    <name type="scientific">Candidatus Protochlamydia amoebophila</name>
    <dbReference type="NCBI Taxonomy" id="362787"/>
    <lineage>
        <taxon>Bacteria</taxon>
        <taxon>Pseudomonadati</taxon>
        <taxon>Chlamydiota</taxon>
        <taxon>Chlamydiia</taxon>
        <taxon>Parachlamydiales</taxon>
        <taxon>Parachlamydiaceae</taxon>
        <taxon>Candidatus Protochlamydia</taxon>
    </lineage>
</organism>
<keyword evidence="2" id="KW-1003">Cell membrane</keyword>
<dbReference type="InterPro" id="IPR004268">
    <property type="entry name" value="MurJ"/>
</dbReference>
<evidence type="ECO:0000256" key="7">
    <source>
        <dbReference type="ARBA" id="ARBA00023136"/>
    </source>
</evidence>
<dbReference type="InterPro" id="IPR051050">
    <property type="entry name" value="Lipid_II_flippase_MurJ/MviN"/>
</dbReference>
<evidence type="ECO:0000313" key="12">
    <source>
        <dbReference type="Proteomes" id="UP000031465"/>
    </source>
</evidence>
<name>A0A0C1HFR9_9BACT</name>
<gene>
    <name evidence="11" type="ORF">DB44_BE00020</name>
</gene>
<dbReference type="PATRIC" id="fig|362787.3.peg.371"/>
<dbReference type="PANTHER" id="PTHR47019">
    <property type="entry name" value="LIPID II FLIPPASE MURJ"/>
    <property type="match status" value="1"/>
</dbReference>
<proteinExistence type="inferred from homology"/>
<evidence type="ECO:0000256" key="9">
    <source>
        <dbReference type="ARBA" id="ARBA00061532"/>
    </source>
</evidence>
<dbReference type="GO" id="GO:0009252">
    <property type="term" value="P:peptidoglycan biosynthetic process"/>
    <property type="evidence" value="ECO:0007669"/>
    <property type="project" value="UniProtKB-KW"/>
</dbReference>
<protein>
    <submittedName>
        <fullName evidence="11">Uncharacterized protein</fullName>
    </submittedName>
</protein>
<keyword evidence="7 10" id="KW-0472">Membrane</keyword>
<evidence type="ECO:0000256" key="4">
    <source>
        <dbReference type="ARBA" id="ARBA00022960"/>
    </source>
</evidence>
<feature type="transmembrane region" description="Helical" evidence="10">
    <location>
        <begin position="87"/>
        <end position="106"/>
    </location>
</feature>
<evidence type="ECO:0000256" key="2">
    <source>
        <dbReference type="ARBA" id="ARBA00022475"/>
    </source>
</evidence>
<keyword evidence="3 10" id="KW-0812">Transmembrane</keyword>
<dbReference type="Proteomes" id="UP000031465">
    <property type="component" value="Unassembled WGS sequence"/>
</dbReference>
<evidence type="ECO:0000256" key="10">
    <source>
        <dbReference type="SAM" id="Phobius"/>
    </source>
</evidence>
<evidence type="ECO:0000256" key="5">
    <source>
        <dbReference type="ARBA" id="ARBA00022984"/>
    </source>
</evidence>
<keyword evidence="5" id="KW-0573">Peptidoglycan synthesis</keyword>
<keyword evidence="6 10" id="KW-1133">Transmembrane helix</keyword>
<dbReference type="AlphaFoldDB" id="A0A0C1HFR9"/>
<evidence type="ECO:0000256" key="6">
    <source>
        <dbReference type="ARBA" id="ARBA00022989"/>
    </source>
</evidence>
<dbReference type="RefSeq" id="WP_052236269.1">
    <property type="nucleotide sequence ID" value="NZ_JSAN01000028.1"/>
</dbReference>
<reference evidence="11 12" key="1">
    <citation type="journal article" date="2014" name="Mol. Biol. Evol.">
        <title>Massive expansion of Ubiquitination-related gene families within the Chlamydiae.</title>
        <authorList>
            <person name="Domman D."/>
            <person name="Collingro A."/>
            <person name="Lagkouvardos I."/>
            <person name="Gehre L."/>
            <person name="Weinmaier T."/>
            <person name="Rattei T."/>
            <person name="Subtil A."/>
            <person name="Horn M."/>
        </authorList>
    </citation>
    <scope>NUCLEOTIDE SEQUENCE [LARGE SCALE GENOMIC DNA]</scope>
    <source>
        <strain evidence="11 12">EI2</strain>
    </source>
</reference>
<evidence type="ECO:0000256" key="1">
    <source>
        <dbReference type="ARBA" id="ARBA00004651"/>
    </source>
</evidence>
<dbReference type="GO" id="GO:0008360">
    <property type="term" value="P:regulation of cell shape"/>
    <property type="evidence" value="ECO:0007669"/>
    <property type="project" value="UniProtKB-KW"/>
</dbReference>
<evidence type="ECO:0000256" key="3">
    <source>
        <dbReference type="ARBA" id="ARBA00022692"/>
    </source>
</evidence>
<dbReference type="Pfam" id="PF03023">
    <property type="entry name" value="MurJ"/>
    <property type="match status" value="1"/>
</dbReference>
<accession>A0A0C1HFR9</accession>
<sequence>MTDSTHTIFQSAKHFFSGTLLSRLSGMIRDISMAYAFGTEASIASFMVAYRLAHLCRRLFGEGSLQSAFIPEFESIRHRDTERAFRFFRDLVISLTLFLVFLFCLFL</sequence>
<dbReference type="GO" id="GO:0015648">
    <property type="term" value="F:lipid-linked peptidoglycan transporter activity"/>
    <property type="evidence" value="ECO:0007669"/>
    <property type="project" value="TreeGrafter"/>
</dbReference>
<evidence type="ECO:0000313" key="11">
    <source>
        <dbReference type="EMBL" id="KIC73523.1"/>
    </source>
</evidence>
<dbReference type="EMBL" id="JSAN01000028">
    <property type="protein sequence ID" value="KIC73523.1"/>
    <property type="molecule type" value="Genomic_DNA"/>
</dbReference>
<keyword evidence="4" id="KW-0133">Cell shape</keyword>
<dbReference type="PANTHER" id="PTHR47019:SF1">
    <property type="entry name" value="LIPID II FLIPPASE MURJ"/>
    <property type="match status" value="1"/>
</dbReference>
<comment type="subcellular location">
    <subcellularLocation>
        <location evidence="1">Cell membrane</location>
        <topology evidence="1">Multi-pass membrane protein</topology>
    </subcellularLocation>
</comment>
<dbReference type="GO" id="GO:0005886">
    <property type="term" value="C:plasma membrane"/>
    <property type="evidence" value="ECO:0007669"/>
    <property type="project" value="UniProtKB-SubCell"/>
</dbReference>